<dbReference type="SUPFAM" id="SSF51126">
    <property type="entry name" value="Pectin lyase-like"/>
    <property type="match status" value="1"/>
</dbReference>
<feature type="domain" description="Right handed beta helix" evidence="2">
    <location>
        <begin position="772"/>
        <end position="875"/>
    </location>
</feature>
<evidence type="ECO:0000259" key="2">
    <source>
        <dbReference type="Pfam" id="PF13229"/>
    </source>
</evidence>
<feature type="transmembrane region" description="Helical" evidence="1">
    <location>
        <begin position="12"/>
        <end position="33"/>
    </location>
</feature>
<dbReference type="Gene3D" id="2.160.20.10">
    <property type="entry name" value="Single-stranded right-handed beta-helix, Pectin lyase-like"/>
    <property type="match status" value="1"/>
</dbReference>
<dbReference type="InterPro" id="IPR011050">
    <property type="entry name" value="Pectin_lyase_fold/virulence"/>
</dbReference>
<dbReference type="RefSeq" id="WP_069186911.1">
    <property type="nucleotide sequence ID" value="NZ_FLYE01000012.1"/>
</dbReference>
<dbReference type="OrthoDB" id="9788772at2"/>
<accession>A0A1C3RG06</accession>
<gene>
    <name evidence="3" type="ORF">MTBPR1_20081</name>
</gene>
<sequence length="970" mass="109441">MQISHTTLKRLVLLNTALVILGIVTLVALAIMFRPQVKEVLRDVKNDVVQNLKKSTLYTERAQTADLPVYQLSIKSDDLRRIEVITRNAASEGVLLKPNKIWVPAQFVYDNKRYKAKVRVRGDLANHWNSSVKSWRVKFNRDNLFQGKREINLIIPADKAYETEAVAYKIARKLGLLVPDAGFARLKINNIDMGLYFWSEQPGKEMLEKLQYPNGEIFNADNVWVDTRYNAFGIESGFDSYPAYYSGNIQEGPIQGRIVKRWQELLELVRDADPLIYAQKIPLYINIDKFVKWSALSWVFGSAHAQQIDNVRWYYDTTTGRFEPILYDVNVYSLGQWDGSKRVDQSHQIVGPKTTFDTLIGGHKIINKTLQVPDVQFRRNQELWKLLNSEDLDFVKMMRNEYQSIRSFLDIGLEAKNKPSEDYYQSLRIQKIVNNQKLLKKWLGFSRSFSDIKMNENDHSLSMSISPDGLAGLYLDGVEFFGIKGFNEKGLEITLQNPYGETKEVNIDYVKKNNTSVVLAFDTQFLYTVRSENLMPIPSDWRLTIRGVVYNEKDAFQVDDFLPLLRNAITKHAVEGYRNRRTASLYENKKEAPVTTPFMPVDQFIARSGLPFKKVGQTLKLEKGEYELHESLNFPKDYGLSLLPGVKIKMGVGANILLHQPLIALGTAEENVIIEPADASQPPWGTVSVIAANGVSQIKHTQISGGSEAWLNGKYLSGQLNFYHSDVTLSDVRISHAHADDGLNVKRAKVRIENSYFSENASDAFDGDWVEAIIENTIFLNNKGDGVDFSGSNVVIKDSWLSHMGDKGISAGEKSEIWVYHTTLDGSSIGVASKDQSHVSIYASLLTQNKTGISLYQKKDIFGPADVTVYGSLIAMNNKDFTVQDASVLELKGTTLVNQLENQKIKSEELHFISPENQISVRNKRGLPVVKPAVLGEIPTELKTKPVSVNGLVIPDLSTVAPLPEHVSLR</sequence>
<dbReference type="PANTHER" id="PTHR40050:SF1">
    <property type="entry name" value="INNER SPORE COAT PROTEIN H"/>
    <property type="match status" value="1"/>
</dbReference>
<evidence type="ECO:0000313" key="3">
    <source>
        <dbReference type="EMBL" id="SCA56233.1"/>
    </source>
</evidence>
<organism evidence="3 4">
    <name type="scientific">Candidatus Terasakiella magnetica</name>
    <dbReference type="NCBI Taxonomy" id="1867952"/>
    <lineage>
        <taxon>Bacteria</taxon>
        <taxon>Pseudomonadati</taxon>
        <taxon>Pseudomonadota</taxon>
        <taxon>Alphaproteobacteria</taxon>
        <taxon>Rhodospirillales</taxon>
        <taxon>Terasakiellaceae</taxon>
        <taxon>Terasakiella</taxon>
    </lineage>
</organism>
<proteinExistence type="predicted"/>
<keyword evidence="1" id="KW-1133">Transmembrane helix</keyword>
<dbReference type="AlphaFoldDB" id="A0A1C3RG06"/>
<dbReference type="InterPro" id="IPR012334">
    <property type="entry name" value="Pectin_lyas_fold"/>
</dbReference>
<dbReference type="STRING" id="1867952.MTBPR1_20081"/>
<dbReference type="InterPro" id="IPR014867">
    <property type="entry name" value="Spore_coat_CotH_CotH2/3/7"/>
</dbReference>
<dbReference type="EMBL" id="FLYE01000012">
    <property type="protein sequence ID" value="SCA56233.1"/>
    <property type="molecule type" value="Genomic_DNA"/>
</dbReference>
<protein>
    <recommendedName>
        <fullName evidence="2">Right handed beta helix domain-containing protein</fullName>
    </recommendedName>
</protein>
<dbReference type="InterPro" id="IPR039448">
    <property type="entry name" value="Beta_helix"/>
</dbReference>
<dbReference type="Proteomes" id="UP000231658">
    <property type="component" value="Unassembled WGS sequence"/>
</dbReference>
<dbReference type="Pfam" id="PF13229">
    <property type="entry name" value="Beta_helix"/>
    <property type="match status" value="1"/>
</dbReference>
<keyword evidence="1" id="KW-0812">Transmembrane</keyword>
<keyword evidence="4" id="KW-1185">Reference proteome</keyword>
<evidence type="ECO:0000256" key="1">
    <source>
        <dbReference type="SAM" id="Phobius"/>
    </source>
</evidence>
<keyword evidence="1" id="KW-0472">Membrane</keyword>
<name>A0A1C3RG06_9PROT</name>
<evidence type="ECO:0000313" key="4">
    <source>
        <dbReference type="Proteomes" id="UP000231658"/>
    </source>
</evidence>
<dbReference type="PANTHER" id="PTHR40050">
    <property type="entry name" value="INNER SPORE COAT PROTEIN H"/>
    <property type="match status" value="1"/>
</dbReference>
<dbReference type="Pfam" id="PF08757">
    <property type="entry name" value="CotH"/>
    <property type="match status" value="1"/>
</dbReference>
<reference evidence="3 4" key="1">
    <citation type="submission" date="2016-07" db="EMBL/GenBank/DDBJ databases">
        <authorList>
            <person name="Lefevre C.T."/>
        </authorList>
    </citation>
    <scope>NUCLEOTIDE SEQUENCE [LARGE SCALE GENOMIC DNA]</scope>
    <source>
        <strain evidence="3">PR1</strain>
    </source>
</reference>